<evidence type="ECO:0000313" key="3">
    <source>
        <dbReference type="Proteomes" id="UP000007838"/>
    </source>
</evidence>
<feature type="transmembrane region" description="Helical" evidence="1">
    <location>
        <begin position="32"/>
        <end position="53"/>
    </location>
</feature>
<keyword evidence="1" id="KW-0472">Membrane</keyword>
<organism evidence="2 3">
    <name type="scientific">Enterobacter ludwigii</name>
    <dbReference type="NCBI Taxonomy" id="299767"/>
    <lineage>
        <taxon>Bacteria</taxon>
        <taxon>Pseudomonadati</taxon>
        <taxon>Pseudomonadota</taxon>
        <taxon>Gammaproteobacteria</taxon>
        <taxon>Enterobacterales</taxon>
        <taxon>Enterobacteriaceae</taxon>
        <taxon>Enterobacter</taxon>
        <taxon>Enterobacter cloacae complex</taxon>
    </lineage>
</organism>
<dbReference type="HOGENOM" id="CLU_3043046_0_0_6"/>
<keyword evidence="1" id="KW-1133">Transmembrane helix</keyword>
<proteinExistence type="predicted"/>
<sequence length="54" mass="6168">MIMTHSTLLFHHKTEGIASMNHIIAAVKWHRLIVLGLMLILFNLCYSVIFALFG</sequence>
<reference evidence="2 3" key="1">
    <citation type="journal article" date="2011" name="Stand. Genomic Sci.">
        <title>Complete genome of the onion pathogen Enterobacter cloacae EcWSU1.</title>
        <authorList>
            <person name="Humann J.L."/>
            <person name="Wildung M."/>
            <person name="Cheng C.H."/>
            <person name="Lee T."/>
            <person name="Stewart J.E."/>
            <person name="Drew J.C."/>
            <person name="Triplett E.W."/>
            <person name="Main D."/>
            <person name="Schroeder B.K."/>
        </authorList>
    </citation>
    <scope>NUCLEOTIDE SEQUENCE [LARGE SCALE GENOMIC DNA]</scope>
    <source>
        <strain evidence="2 3">EcWSU1</strain>
    </source>
</reference>
<gene>
    <name evidence="2" type="ORF">EcWSU1_02134</name>
</gene>
<evidence type="ECO:0000256" key="1">
    <source>
        <dbReference type="SAM" id="Phobius"/>
    </source>
</evidence>
<accession>G8LPB6</accession>
<dbReference type="Proteomes" id="UP000007838">
    <property type="component" value="Chromosome"/>
</dbReference>
<keyword evidence="1" id="KW-0812">Transmembrane</keyword>
<dbReference type="KEGG" id="eec:EcWSU1_02134"/>
<dbReference type="EMBL" id="CP002886">
    <property type="protein sequence ID" value="AEW73571.1"/>
    <property type="molecule type" value="Genomic_DNA"/>
</dbReference>
<protein>
    <submittedName>
        <fullName evidence="2">Uncharacterized protein</fullName>
    </submittedName>
</protein>
<evidence type="ECO:0000313" key="2">
    <source>
        <dbReference type="EMBL" id="AEW73571.1"/>
    </source>
</evidence>
<dbReference type="AlphaFoldDB" id="G8LPB6"/>
<name>G8LPB6_9ENTR</name>